<accession>A0A7S4VG83</accession>
<protein>
    <submittedName>
        <fullName evidence="2">Uncharacterized protein</fullName>
    </submittedName>
</protein>
<feature type="region of interest" description="Disordered" evidence="1">
    <location>
        <begin position="1"/>
        <end position="36"/>
    </location>
</feature>
<organism evidence="2">
    <name type="scientific">Alexandrium monilatum</name>
    <dbReference type="NCBI Taxonomy" id="311494"/>
    <lineage>
        <taxon>Eukaryota</taxon>
        <taxon>Sar</taxon>
        <taxon>Alveolata</taxon>
        <taxon>Dinophyceae</taxon>
        <taxon>Gonyaulacales</taxon>
        <taxon>Pyrocystaceae</taxon>
        <taxon>Alexandrium</taxon>
    </lineage>
</organism>
<sequence length="696" mass="73017">MAQGSAVPSVAAQVGRRPVRRRRRVMDLGTPTDGDSSLFMQQDDVGTFARDLNLDVEALSFMRELPADLRVAIQANFDPTGTKDGNVLGRLQAYVRHMMRKNGFQPPEQLTGMRQQAKDQNAAVGMAGGCFHASTVMQPMGGATMPSALTSPPMVLSSGGTAMPAGVATDAVRQFVDQLGLGEPAASLLTRLPEDLQASVIRGFDPSGTKDGNVWGRLLGYIRSLWSRRLGLAEPASTFIRGLPEDVQVAVIADFDASGSKDGNVSARLLQFAGALAARAGPGAGAGAAGAGAGAGAGRPSVGAPPPCPRHAAAGPAFAGSPRAPAQVQTFFAQPPVAQQPLLQESAMGEFAQALGLDASATAFLQSLPEPIQTTVITQFDPSGTKDGNIWGRLFAFVRRLSIKYAGIGQAHVEQIRTLPEEEQRRVILGWTCPVQQQQQQQQQPAIMEGLSLDGGTTEAAIRSFSQLWGLDGRAECFLQALPDAVRQHVVAGFDGSGTKDGNVFGRLLGFARHTWARSLGLDQASVAFIKGLPEEAQMICLTDFDPSGTKDGNVAGRLQGFAKKAIAQAGQLARAPNGGSDHYGGAGVLHHQDLGSSGGARAAAPPPAAAPSLSSDPLVASFLERCGLDASATSYLGSLPEDVLSRVLSEFDPSGTKDGNVLGRLQGYVRFLTARRRRSDDDLGGQAKRQRILGF</sequence>
<evidence type="ECO:0000256" key="1">
    <source>
        <dbReference type="SAM" id="MobiDB-lite"/>
    </source>
</evidence>
<feature type="region of interest" description="Disordered" evidence="1">
    <location>
        <begin position="584"/>
        <end position="615"/>
    </location>
</feature>
<dbReference type="EMBL" id="HBNR01038682">
    <property type="protein sequence ID" value="CAE4596169.1"/>
    <property type="molecule type" value="Transcribed_RNA"/>
</dbReference>
<name>A0A7S4VG83_9DINO</name>
<evidence type="ECO:0000313" key="2">
    <source>
        <dbReference type="EMBL" id="CAE4596169.1"/>
    </source>
</evidence>
<proteinExistence type="predicted"/>
<gene>
    <name evidence="2" type="ORF">AMON00008_LOCUS26742</name>
</gene>
<dbReference type="AlphaFoldDB" id="A0A7S4VG83"/>
<feature type="region of interest" description="Disordered" evidence="1">
    <location>
        <begin position="287"/>
        <end position="306"/>
    </location>
</feature>
<feature type="compositionally biased region" description="Gly residues" evidence="1">
    <location>
        <begin position="287"/>
        <end position="297"/>
    </location>
</feature>
<reference evidence="2" key="1">
    <citation type="submission" date="2021-01" db="EMBL/GenBank/DDBJ databases">
        <authorList>
            <person name="Corre E."/>
            <person name="Pelletier E."/>
            <person name="Niang G."/>
            <person name="Scheremetjew M."/>
            <person name="Finn R."/>
            <person name="Kale V."/>
            <person name="Holt S."/>
            <person name="Cochrane G."/>
            <person name="Meng A."/>
            <person name="Brown T."/>
            <person name="Cohen L."/>
        </authorList>
    </citation>
    <scope>NUCLEOTIDE SEQUENCE</scope>
    <source>
        <strain evidence="2">CCMP3105</strain>
    </source>
</reference>